<evidence type="ECO:0000256" key="7">
    <source>
        <dbReference type="ARBA" id="ARBA00022842"/>
    </source>
</evidence>
<dbReference type="InterPro" id="IPR024932">
    <property type="entry name" value="ApbE"/>
</dbReference>
<dbReference type="AlphaFoldDB" id="A0A4U2Z7Q2"/>
<evidence type="ECO:0000256" key="8">
    <source>
        <dbReference type="ARBA" id="ARBA00031306"/>
    </source>
</evidence>
<comment type="similarity">
    <text evidence="10">Belongs to the ApbE family.</text>
</comment>
<keyword evidence="3 10" id="KW-0285">Flavoprotein</keyword>
<evidence type="ECO:0000256" key="2">
    <source>
        <dbReference type="ARBA" id="ARBA00016337"/>
    </source>
</evidence>
<name>A0A4U2Z7Q2_9BACT</name>
<dbReference type="OrthoDB" id="9778595at2"/>
<dbReference type="Pfam" id="PF02424">
    <property type="entry name" value="ApbE"/>
    <property type="match status" value="1"/>
</dbReference>
<comment type="caution">
    <text evidence="12">The sequence shown here is derived from an EMBL/GenBank/DDBJ whole genome shotgun (WGS) entry which is preliminary data.</text>
</comment>
<evidence type="ECO:0000256" key="6">
    <source>
        <dbReference type="ARBA" id="ARBA00022827"/>
    </source>
</evidence>
<reference evidence="12 13" key="1">
    <citation type="submission" date="2019-04" db="EMBL/GenBank/DDBJ databases">
        <title>Sulfurimonas crateris sp. nov. a facultative anaerobic sulfur-oxidizing chemolithautotrophic bacterium isolated from a terrestrial mud vulcano.</title>
        <authorList>
            <person name="Ratnikova N.M."/>
            <person name="Slobodkin A.I."/>
            <person name="Merkel A.Y."/>
            <person name="Novikov A."/>
            <person name="Bonch-Osmolovskaya E.A."/>
            <person name="Slobodkina G.B."/>
        </authorList>
    </citation>
    <scope>NUCLEOTIDE SEQUENCE [LARGE SCALE GENOMIC DNA]</scope>
    <source>
        <strain evidence="12 13">SN118</strain>
    </source>
</reference>
<keyword evidence="4 10" id="KW-0808">Transferase</keyword>
<dbReference type="InterPro" id="IPR003374">
    <property type="entry name" value="ApbE-like_sf"/>
</dbReference>
<dbReference type="Proteomes" id="UP000309561">
    <property type="component" value="Unassembled WGS sequence"/>
</dbReference>
<evidence type="ECO:0000256" key="10">
    <source>
        <dbReference type="PIRNR" id="PIRNR006268"/>
    </source>
</evidence>
<evidence type="ECO:0000256" key="3">
    <source>
        <dbReference type="ARBA" id="ARBA00022630"/>
    </source>
</evidence>
<evidence type="ECO:0000256" key="4">
    <source>
        <dbReference type="ARBA" id="ARBA00022679"/>
    </source>
</evidence>
<feature type="binding site" evidence="11">
    <location>
        <position position="128"/>
    </location>
    <ligand>
        <name>Mg(2+)</name>
        <dbReference type="ChEBI" id="CHEBI:18420"/>
    </ligand>
</feature>
<evidence type="ECO:0000313" key="13">
    <source>
        <dbReference type="Proteomes" id="UP000309561"/>
    </source>
</evidence>
<feature type="binding site" evidence="11">
    <location>
        <position position="235"/>
    </location>
    <ligand>
        <name>Mg(2+)</name>
        <dbReference type="ChEBI" id="CHEBI:18420"/>
    </ligand>
</feature>
<comment type="cofactor">
    <cofactor evidence="11">
        <name>Mg(2+)</name>
        <dbReference type="ChEBI" id="CHEBI:18420"/>
    </cofactor>
    <cofactor evidence="11">
        <name>Mn(2+)</name>
        <dbReference type="ChEBI" id="CHEBI:29035"/>
    </cofactor>
    <text evidence="11">Magnesium. Can also use manganese.</text>
</comment>
<dbReference type="PIRSF" id="PIRSF006268">
    <property type="entry name" value="ApbE"/>
    <property type="match status" value="1"/>
</dbReference>
<dbReference type="EMBL" id="SZPX01000003">
    <property type="protein sequence ID" value="TKI70054.1"/>
    <property type="molecule type" value="Genomic_DNA"/>
</dbReference>
<keyword evidence="6 10" id="KW-0274">FAD</keyword>
<evidence type="ECO:0000256" key="1">
    <source>
        <dbReference type="ARBA" id="ARBA00011955"/>
    </source>
</evidence>
<evidence type="ECO:0000313" key="12">
    <source>
        <dbReference type="EMBL" id="TKI70054.1"/>
    </source>
</evidence>
<organism evidence="12 13">
    <name type="scientific">Sulfurimonas crateris</name>
    <dbReference type="NCBI Taxonomy" id="2574727"/>
    <lineage>
        <taxon>Bacteria</taxon>
        <taxon>Pseudomonadati</taxon>
        <taxon>Campylobacterota</taxon>
        <taxon>Epsilonproteobacteria</taxon>
        <taxon>Campylobacterales</taxon>
        <taxon>Sulfurimonadaceae</taxon>
        <taxon>Sulfurimonas</taxon>
    </lineage>
</organism>
<evidence type="ECO:0000256" key="11">
    <source>
        <dbReference type="PIRSR" id="PIRSR006268-2"/>
    </source>
</evidence>
<dbReference type="GO" id="GO:0016740">
    <property type="term" value="F:transferase activity"/>
    <property type="evidence" value="ECO:0007669"/>
    <property type="project" value="UniProtKB-UniRule"/>
</dbReference>
<comment type="catalytic activity">
    <reaction evidence="9 10">
        <text>L-threonyl-[protein] + FAD = FMN-L-threonyl-[protein] + AMP + H(+)</text>
        <dbReference type="Rhea" id="RHEA:36847"/>
        <dbReference type="Rhea" id="RHEA-COMP:11060"/>
        <dbReference type="Rhea" id="RHEA-COMP:11061"/>
        <dbReference type="ChEBI" id="CHEBI:15378"/>
        <dbReference type="ChEBI" id="CHEBI:30013"/>
        <dbReference type="ChEBI" id="CHEBI:57692"/>
        <dbReference type="ChEBI" id="CHEBI:74257"/>
        <dbReference type="ChEBI" id="CHEBI:456215"/>
        <dbReference type="EC" id="2.7.1.180"/>
    </reaction>
</comment>
<dbReference type="Gene3D" id="3.10.520.10">
    <property type="entry name" value="ApbE-like domains"/>
    <property type="match status" value="1"/>
</dbReference>
<gene>
    <name evidence="12" type="ORF">FCU45_05225</name>
</gene>
<dbReference type="PANTHER" id="PTHR30040:SF2">
    <property type="entry name" value="FAD:PROTEIN FMN TRANSFERASE"/>
    <property type="match status" value="1"/>
</dbReference>
<dbReference type="EC" id="2.7.1.180" evidence="1 10"/>
<sequence length="292" mass="32354">MSTLVTITADERDADLITEGFDIIKEIEKSLSSYDPDANIYRLNKNRHAELDTFSYEALLLSKRYYAATDGYFDITIGSITKDLYRFGEDERVASLAELAGAYVSFGALRFNEKEAFLEESAKVDLGGMGKGFGVDKAAEFFRSKDAKSVVIAASGDIRCLSLCRIEVQSPFKEDDVLLSFETTKDDLGITTSGNYNRYVTSTKNNHLIDPKTKKPQSLFVSITLVSEISSSDLDAYATAASVMPMKKAYEFLDALGVGYIVMQSDGELVIGKNISEYTKNLLIRDTLKKQP</sequence>
<evidence type="ECO:0000256" key="5">
    <source>
        <dbReference type="ARBA" id="ARBA00022723"/>
    </source>
</evidence>
<proteinExistence type="inferred from homology"/>
<dbReference type="SUPFAM" id="SSF143631">
    <property type="entry name" value="ApbE-like"/>
    <property type="match status" value="1"/>
</dbReference>
<dbReference type="PANTHER" id="PTHR30040">
    <property type="entry name" value="THIAMINE BIOSYNTHESIS LIPOPROTEIN APBE"/>
    <property type="match status" value="1"/>
</dbReference>
<feature type="binding site" evidence="11">
    <location>
        <position position="239"/>
    </location>
    <ligand>
        <name>Mg(2+)</name>
        <dbReference type="ChEBI" id="CHEBI:18420"/>
    </ligand>
</feature>
<accession>A0A4U2Z7Q2</accession>
<dbReference type="GO" id="GO:0046872">
    <property type="term" value="F:metal ion binding"/>
    <property type="evidence" value="ECO:0007669"/>
    <property type="project" value="UniProtKB-UniRule"/>
</dbReference>
<evidence type="ECO:0000256" key="9">
    <source>
        <dbReference type="ARBA" id="ARBA00048540"/>
    </source>
</evidence>
<keyword evidence="13" id="KW-1185">Reference proteome</keyword>
<keyword evidence="7 10" id="KW-0460">Magnesium</keyword>
<keyword evidence="5 10" id="KW-0479">Metal-binding</keyword>
<protein>
    <recommendedName>
        <fullName evidence="2 10">FAD:protein FMN transferase</fullName>
        <ecNumber evidence="1 10">2.7.1.180</ecNumber>
    </recommendedName>
    <alternativeName>
        <fullName evidence="8 10">Flavin transferase</fullName>
    </alternativeName>
</protein>